<accession>A0ACC0DX26</accession>
<reference evidence="1 2" key="3">
    <citation type="journal article" date="2022" name="Microbiol. Spectr.">
        <title>Folding features and dynamics of 3D genome architecture in plant fungal pathogens.</title>
        <authorList>
            <person name="Xia C."/>
        </authorList>
    </citation>
    <scope>NUCLEOTIDE SEQUENCE [LARGE SCALE GENOMIC DNA]</scope>
    <source>
        <strain evidence="1 2">93-210</strain>
    </source>
</reference>
<reference evidence="2" key="2">
    <citation type="journal article" date="2018" name="Mol. Plant Microbe Interact.">
        <title>Genome sequence resources for the wheat stripe rust pathogen (Puccinia striiformis f. sp. tritici) and the barley stripe rust pathogen (Puccinia striiformis f. sp. hordei).</title>
        <authorList>
            <person name="Xia C."/>
            <person name="Wang M."/>
            <person name="Yin C."/>
            <person name="Cornejo O.E."/>
            <person name="Hulbert S.H."/>
            <person name="Chen X."/>
        </authorList>
    </citation>
    <scope>NUCLEOTIDE SEQUENCE [LARGE SCALE GENOMIC DNA]</scope>
    <source>
        <strain evidence="2">93-210</strain>
    </source>
</reference>
<evidence type="ECO:0000313" key="2">
    <source>
        <dbReference type="Proteomes" id="UP001060170"/>
    </source>
</evidence>
<dbReference type="Proteomes" id="UP001060170">
    <property type="component" value="Chromosome 15"/>
</dbReference>
<comment type="caution">
    <text evidence="1">The sequence shown here is derived from an EMBL/GenBank/DDBJ whole genome shotgun (WGS) entry which is preliminary data.</text>
</comment>
<reference evidence="2" key="1">
    <citation type="journal article" date="2018" name="BMC Genomics">
        <title>Genomic insights into host adaptation between the wheat stripe rust pathogen (Puccinia striiformis f. sp. tritici) and the barley stripe rust pathogen (Puccinia striiformis f. sp. hordei).</title>
        <authorList>
            <person name="Xia C."/>
            <person name="Wang M."/>
            <person name="Yin C."/>
            <person name="Cornejo O.E."/>
            <person name="Hulbert S.H."/>
            <person name="Chen X."/>
        </authorList>
    </citation>
    <scope>NUCLEOTIDE SEQUENCE [LARGE SCALE GENOMIC DNA]</scope>
    <source>
        <strain evidence="2">93-210</strain>
    </source>
</reference>
<sequence length="585" mass="66536">MVQELPLAQEDLGSNGHSRKRKEILTNSESEAPLTSTEEKKRSKRKHNSSQLIPTSSSAPNSEPVDLAQDSDEENSKAKKKQQRHDPEFNDLRIFLFEPFCRKEDPENKPAQTYTSGGDLHGCPKREEAITAGAKHPLSVFDEEKVNIGQSRGTITNHFAPTEKFDNQTFNQIITLWLLQQAIPWSRVEDPYLQAAFHYCEAGANLFRQKWAATSAQTGANSKFNLIHNVWTTKGNRFGFIGAYVSFIDADWKYVVIHLSLKLVAWYHNGSLLAKPITTNSGSNNNTMAEVMHEKLRDLNGSTELDWNYATMHIKCYCHKMVLVVNAGLNELGVKAPLPLKLRREFLGAFPYSGTMEKITKEEEEEDPPDNLAESDKDSNVDSDDLDDEEEEMEEEEDKEEIQKSRSINKNKQATDWNQFNELNELTKALDFVFKKITSSCIWRQEFESWAADFEQRSGIKKLKGLIAVSINIFNIRLSIACFMTSISNTQIKLSDPVARKIARSFQFTAKDWMLIDELNWELKPFNCLTKIMEGDGPTGAFVLPNYYQTISNLKTKEAACDWGHALHPMFVKMIDKLSIPSRGT</sequence>
<organism evidence="1 2">
    <name type="scientific">Puccinia striiformis f. sp. tritici</name>
    <dbReference type="NCBI Taxonomy" id="168172"/>
    <lineage>
        <taxon>Eukaryota</taxon>
        <taxon>Fungi</taxon>
        <taxon>Dikarya</taxon>
        <taxon>Basidiomycota</taxon>
        <taxon>Pucciniomycotina</taxon>
        <taxon>Pucciniomycetes</taxon>
        <taxon>Pucciniales</taxon>
        <taxon>Pucciniaceae</taxon>
        <taxon>Puccinia</taxon>
    </lineage>
</organism>
<protein>
    <submittedName>
        <fullName evidence="1">Uncharacterized protein</fullName>
    </submittedName>
</protein>
<dbReference type="EMBL" id="CM045879">
    <property type="protein sequence ID" value="KAI7939088.1"/>
    <property type="molecule type" value="Genomic_DNA"/>
</dbReference>
<name>A0ACC0DX26_9BASI</name>
<gene>
    <name evidence="1" type="ORF">MJO28_014667</name>
</gene>
<proteinExistence type="predicted"/>
<evidence type="ECO:0000313" key="1">
    <source>
        <dbReference type="EMBL" id="KAI7939088.1"/>
    </source>
</evidence>
<keyword evidence="2" id="KW-1185">Reference proteome</keyword>